<feature type="transmembrane region" description="Helical" evidence="11">
    <location>
        <begin position="110"/>
        <end position="135"/>
    </location>
</feature>
<dbReference type="InterPro" id="IPR036034">
    <property type="entry name" value="PDZ_sf"/>
</dbReference>
<keyword evidence="6" id="KW-0378">Hydrolase</keyword>
<dbReference type="PANTHER" id="PTHR42837:SF2">
    <property type="entry name" value="MEMBRANE METALLOPROTEASE ARASP2, CHLOROPLASTIC-RELATED"/>
    <property type="match status" value="1"/>
</dbReference>
<dbReference type="InterPro" id="IPR004387">
    <property type="entry name" value="Pept_M50_Zn"/>
</dbReference>
<evidence type="ECO:0000256" key="5">
    <source>
        <dbReference type="ARBA" id="ARBA00022692"/>
    </source>
</evidence>
<dbReference type="Proteomes" id="UP001210865">
    <property type="component" value="Chromosome"/>
</dbReference>
<feature type="transmembrane region" description="Helical" evidence="11">
    <location>
        <begin position="342"/>
        <end position="360"/>
    </location>
</feature>
<sequence>MNAVGGLIWAIACFLVVIGPLIFIHEMGHYLVGRWFGVKAEAFSIGFGNEVVGWTDKRGTRWKIATLPLGGYVRFAGDMNPASQPSPEWLSLPAEERRQTFQAKPVWQRFLIVFAGPAVNFLFAFVVIAGVLVAYGEPVTPPVISAVLPHSAAASAGLQVGDRIVSLDGGAVRRFEDVGFYTALHPDMTVQIGLIRAGRALTVPAHMQAETLADKFGNKARIGRLGIYPIRGAMRPVPLIEVPRRSADLVVQSVGTTLTAIGQIIGGERSAKELSGPVGMARVAGEQATLGWFAMVLLMVGISINLGFINLLPIPMLDGGHLLFYIVEAVRRRPVQPQVQEWAFRSGLALLLGLMLFVTFNDLGSTGLWQKLAGLMG</sequence>
<dbReference type="PANTHER" id="PTHR42837">
    <property type="entry name" value="REGULATOR OF SIGMA-E PROTEASE RSEP"/>
    <property type="match status" value="1"/>
</dbReference>
<evidence type="ECO:0000256" key="3">
    <source>
        <dbReference type="ARBA" id="ARBA00007931"/>
    </source>
</evidence>
<dbReference type="CDD" id="cd06163">
    <property type="entry name" value="S2P-M50_PDZ_RseP-like"/>
    <property type="match status" value="1"/>
</dbReference>
<dbReference type="EMBL" id="CP115174">
    <property type="protein sequence ID" value="WBO24188.1"/>
    <property type="molecule type" value="Genomic_DNA"/>
</dbReference>
<evidence type="ECO:0000256" key="9">
    <source>
        <dbReference type="ARBA" id="ARBA00023049"/>
    </source>
</evidence>
<protein>
    <submittedName>
        <fullName evidence="13">M50 family metallopeptidase</fullName>
    </submittedName>
</protein>
<evidence type="ECO:0000256" key="11">
    <source>
        <dbReference type="SAM" id="Phobius"/>
    </source>
</evidence>
<accession>A0ABY7NRS4</accession>
<dbReference type="InterPro" id="IPR008915">
    <property type="entry name" value="Peptidase_M50"/>
</dbReference>
<dbReference type="SUPFAM" id="SSF50156">
    <property type="entry name" value="PDZ domain-like"/>
    <property type="match status" value="1"/>
</dbReference>
<dbReference type="Pfam" id="PF02163">
    <property type="entry name" value="Peptidase_M50"/>
    <property type="match status" value="1"/>
</dbReference>
<dbReference type="Gene3D" id="2.30.42.10">
    <property type="match status" value="1"/>
</dbReference>
<evidence type="ECO:0000313" key="14">
    <source>
        <dbReference type="Proteomes" id="UP001210865"/>
    </source>
</evidence>
<keyword evidence="10 11" id="KW-0472">Membrane</keyword>
<dbReference type="InterPro" id="IPR001478">
    <property type="entry name" value="PDZ"/>
</dbReference>
<keyword evidence="8 11" id="KW-1133">Transmembrane helix</keyword>
<dbReference type="RefSeq" id="WP_270078817.1">
    <property type="nucleotide sequence ID" value="NZ_CP115174.1"/>
</dbReference>
<dbReference type="SMART" id="SM00228">
    <property type="entry name" value="PDZ"/>
    <property type="match status" value="1"/>
</dbReference>
<keyword evidence="4" id="KW-0645">Protease</keyword>
<dbReference type="CDD" id="cd23081">
    <property type="entry name" value="cpPDZ_EcRseP-like"/>
    <property type="match status" value="1"/>
</dbReference>
<evidence type="ECO:0000256" key="7">
    <source>
        <dbReference type="ARBA" id="ARBA00022833"/>
    </source>
</evidence>
<feature type="transmembrane region" description="Helical" evidence="11">
    <location>
        <begin position="6"/>
        <end position="24"/>
    </location>
</feature>
<evidence type="ECO:0000259" key="12">
    <source>
        <dbReference type="PROSITE" id="PS50106"/>
    </source>
</evidence>
<feature type="domain" description="PDZ" evidence="12">
    <location>
        <begin position="130"/>
        <end position="173"/>
    </location>
</feature>
<organism evidence="13 14">
    <name type="scientific">Sphingomonas abietis</name>
    <dbReference type="NCBI Taxonomy" id="3012344"/>
    <lineage>
        <taxon>Bacteria</taxon>
        <taxon>Pseudomonadati</taxon>
        <taxon>Pseudomonadota</taxon>
        <taxon>Alphaproteobacteria</taxon>
        <taxon>Sphingomonadales</taxon>
        <taxon>Sphingomonadaceae</taxon>
        <taxon>Sphingomonas</taxon>
    </lineage>
</organism>
<dbReference type="InterPro" id="IPR041489">
    <property type="entry name" value="PDZ_6"/>
</dbReference>
<evidence type="ECO:0000313" key="13">
    <source>
        <dbReference type="EMBL" id="WBO24188.1"/>
    </source>
</evidence>
<dbReference type="PROSITE" id="PS50106">
    <property type="entry name" value="PDZ"/>
    <property type="match status" value="1"/>
</dbReference>
<gene>
    <name evidence="13" type="ORF">PBT88_08820</name>
</gene>
<keyword evidence="5 11" id="KW-0812">Transmembrane</keyword>
<keyword evidence="9" id="KW-0482">Metalloprotease</keyword>
<comment type="subcellular location">
    <subcellularLocation>
        <location evidence="2">Membrane</location>
        <topology evidence="2">Multi-pass membrane protein</topology>
    </subcellularLocation>
</comment>
<comment type="similarity">
    <text evidence="3">Belongs to the peptidase M50B family.</text>
</comment>
<evidence type="ECO:0000256" key="2">
    <source>
        <dbReference type="ARBA" id="ARBA00004141"/>
    </source>
</evidence>
<evidence type="ECO:0000256" key="4">
    <source>
        <dbReference type="ARBA" id="ARBA00022670"/>
    </source>
</evidence>
<reference evidence="13 14" key="1">
    <citation type="submission" date="2022-12" db="EMBL/GenBank/DDBJ databases">
        <title>Sphingomonas abieness sp. nov., an endophytic bacterium isolated from Abies koreana.</title>
        <authorList>
            <person name="Jiang L."/>
            <person name="Lee J."/>
        </authorList>
    </citation>
    <scope>NUCLEOTIDE SEQUENCE [LARGE SCALE GENOMIC DNA]</scope>
    <source>
        <strain evidence="14">PAMB 00755</strain>
    </source>
</reference>
<keyword evidence="7" id="KW-0862">Zinc</keyword>
<keyword evidence="14" id="KW-1185">Reference proteome</keyword>
<proteinExistence type="inferred from homology"/>
<feature type="transmembrane region" description="Helical" evidence="11">
    <location>
        <begin position="290"/>
        <end position="312"/>
    </location>
</feature>
<evidence type="ECO:0000256" key="8">
    <source>
        <dbReference type="ARBA" id="ARBA00022989"/>
    </source>
</evidence>
<evidence type="ECO:0000256" key="1">
    <source>
        <dbReference type="ARBA" id="ARBA00001947"/>
    </source>
</evidence>
<evidence type="ECO:0000256" key="6">
    <source>
        <dbReference type="ARBA" id="ARBA00022801"/>
    </source>
</evidence>
<dbReference type="Pfam" id="PF17820">
    <property type="entry name" value="PDZ_6"/>
    <property type="match status" value="1"/>
</dbReference>
<comment type="cofactor">
    <cofactor evidence="1">
        <name>Zn(2+)</name>
        <dbReference type="ChEBI" id="CHEBI:29105"/>
    </cofactor>
</comment>
<name>A0ABY7NRS4_9SPHN</name>
<evidence type="ECO:0000256" key="10">
    <source>
        <dbReference type="ARBA" id="ARBA00023136"/>
    </source>
</evidence>